<dbReference type="PANTHER" id="PTHR11537">
    <property type="entry name" value="VOLTAGE-GATED POTASSIUM CHANNEL"/>
    <property type="match status" value="1"/>
</dbReference>
<protein>
    <submittedName>
        <fullName evidence="10">Potassium channel family protein</fullName>
    </submittedName>
</protein>
<feature type="transmembrane region" description="Helical" evidence="8">
    <location>
        <begin position="12"/>
        <end position="33"/>
    </location>
</feature>
<feature type="transmembrane region" description="Helical" evidence="8">
    <location>
        <begin position="190"/>
        <end position="215"/>
    </location>
</feature>
<comment type="subcellular location">
    <subcellularLocation>
        <location evidence="1">Membrane</location>
        <topology evidence="1">Multi-pass membrane protein</topology>
    </subcellularLocation>
</comment>
<feature type="transmembrane region" description="Helical" evidence="8">
    <location>
        <begin position="45"/>
        <end position="64"/>
    </location>
</feature>
<name>A0ABR7K062_9FIRM</name>
<reference evidence="10 11" key="1">
    <citation type="submission" date="2020-08" db="EMBL/GenBank/DDBJ databases">
        <authorList>
            <person name="Liu C."/>
            <person name="Sun Q."/>
        </authorList>
    </citation>
    <scope>NUCLEOTIDE SEQUENCE [LARGE SCALE GENOMIC DNA]</scope>
    <source>
        <strain evidence="10 11">NSJ-45</strain>
    </source>
</reference>
<feature type="transmembrane region" description="Helical" evidence="8">
    <location>
        <begin position="104"/>
        <end position="123"/>
    </location>
</feature>
<feature type="transmembrane region" description="Helical" evidence="8">
    <location>
        <begin position="76"/>
        <end position="98"/>
    </location>
</feature>
<dbReference type="EMBL" id="JACRWD010000001">
    <property type="protein sequence ID" value="MBC6002491.1"/>
    <property type="molecule type" value="Genomic_DNA"/>
</dbReference>
<accession>A0ABR7K062</accession>
<proteinExistence type="predicted"/>
<feature type="transmembrane region" description="Helical" evidence="8">
    <location>
        <begin position="135"/>
        <end position="154"/>
    </location>
</feature>
<keyword evidence="5" id="KW-0406">Ion transport</keyword>
<dbReference type="Gene3D" id="1.20.120.350">
    <property type="entry name" value="Voltage-gated potassium channels. Chain C"/>
    <property type="match status" value="1"/>
</dbReference>
<evidence type="ECO:0000313" key="11">
    <source>
        <dbReference type="Proteomes" id="UP000611796"/>
    </source>
</evidence>
<evidence type="ECO:0000256" key="1">
    <source>
        <dbReference type="ARBA" id="ARBA00004141"/>
    </source>
</evidence>
<keyword evidence="11" id="KW-1185">Reference proteome</keyword>
<keyword evidence="2" id="KW-0813">Transport</keyword>
<comment type="caution">
    <text evidence="10">The sequence shown here is derived from an EMBL/GenBank/DDBJ whole genome shotgun (WGS) entry which is preliminary data.</text>
</comment>
<keyword evidence="3 8" id="KW-0812">Transmembrane</keyword>
<evidence type="ECO:0000256" key="6">
    <source>
        <dbReference type="ARBA" id="ARBA00023136"/>
    </source>
</evidence>
<sequence length="288" mass="33408">MIVMTRKKRIIYNITMAFLSLAIATILIVQLTLKLGYNSEIILTNIAYTIWAIFVIDFVIRFFISTDKKIFIKNNIIDLISIIPFHTFFILLSNLGVFHLDSKYIILLKLVMVLRIVAIVKRSNSNFYRFMRTNNFSYTLFIALIIIFLSSIAMSYFEKWNIGDSLWWSIVTVTTVGYGYICPKTFSGRIVASILMIFGIGFIGSLTSTLSTYFIKKENIRHHHHKKKNNYSILEDSIKDVFIGARFSKDEYKDMVILDIVNRLENFDDLSKDEISTMCNVLNSLKDN</sequence>
<evidence type="ECO:0000256" key="7">
    <source>
        <dbReference type="ARBA" id="ARBA00023303"/>
    </source>
</evidence>
<evidence type="ECO:0000259" key="9">
    <source>
        <dbReference type="Pfam" id="PF07885"/>
    </source>
</evidence>
<keyword evidence="6 8" id="KW-0472">Membrane</keyword>
<evidence type="ECO:0000256" key="3">
    <source>
        <dbReference type="ARBA" id="ARBA00022692"/>
    </source>
</evidence>
<organism evidence="10 11">
    <name type="scientific">Paeniclostridium hominis</name>
    <dbReference type="NCBI Taxonomy" id="2764329"/>
    <lineage>
        <taxon>Bacteria</taxon>
        <taxon>Bacillati</taxon>
        <taxon>Bacillota</taxon>
        <taxon>Clostridia</taxon>
        <taxon>Peptostreptococcales</taxon>
        <taxon>Peptostreptococcaceae</taxon>
        <taxon>Paeniclostridium</taxon>
    </lineage>
</organism>
<dbReference type="Gene3D" id="1.10.287.70">
    <property type="match status" value="1"/>
</dbReference>
<evidence type="ECO:0000256" key="2">
    <source>
        <dbReference type="ARBA" id="ARBA00022448"/>
    </source>
</evidence>
<dbReference type="GO" id="GO:0034220">
    <property type="term" value="P:monoatomic ion transmembrane transport"/>
    <property type="evidence" value="ECO:0007669"/>
    <property type="project" value="UniProtKB-KW"/>
</dbReference>
<evidence type="ECO:0000313" key="10">
    <source>
        <dbReference type="EMBL" id="MBC6002491.1"/>
    </source>
</evidence>
<keyword evidence="4 8" id="KW-1133">Transmembrane helix</keyword>
<feature type="transmembrane region" description="Helical" evidence="8">
    <location>
        <begin position="166"/>
        <end position="183"/>
    </location>
</feature>
<dbReference type="InterPro" id="IPR028325">
    <property type="entry name" value="VG_K_chnl"/>
</dbReference>
<dbReference type="SUPFAM" id="SSF81324">
    <property type="entry name" value="Voltage-gated potassium channels"/>
    <property type="match status" value="1"/>
</dbReference>
<dbReference type="Pfam" id="PF07885">
    <property type="entry name" value="Ion_trans_2"/>
    <property type="match status" value="1"/>
</dbReference>
<dbReference type="InterPro" id="IPR027359">
    <property type="entry name" value="Volt_channel_dom_sf"/>
</dbReference>
<evidence type="ECO:0000256" key="8">
    <source>
        <dbReference type="SAM" id="Phobius"/>
    </source>
</evidence>
<dbReference type="PANTHER" id="PTHR11537:SF254">
    <property type="entry name" value="POTASSIUM VOLTAGE-GATED CHANNEL PROTEIN SHAB"/>
    <property type="match status" value="1"/>
</dbReference>
<dbReference type="InterPro" id="IPR013099">
    <property type="entry name" value="K_chnl_dom"/>
</dbReference>
<dbReference type="Proteomes" id="UP000611796">
    <property type="component" value="Unassembled WGS sequence"/>
</dbReference>
<feature type="domain" description="Potassium channel" evidence="9">
    <location>
        <begin position="143"/>
        <end position="215"/>
    </location>
</feature>
<gene>
    <name evidence="10" type="ORF">H8891_01660</name>
</gene>
<evidence type="ECO:0000256" key="5">
    <source>
        <dbReference type="ARBA" id="ARBA00023065"/>
    </source>
</evidence>
<evidence type="ECO:0000256" key="4">
    <source>
        <dbReference type="ARBA" id="ARBA00022989"/>
    </source>
</evidence>
<dbReference type="PRINTS" id="PR00169">
    <property type="entry name" value="KCHANNEL"/>
</dbReference>
<keyword evidence="7 10" id="KW-0407">Ion channel</keyword>